<dbReference type="EMBL" id="CAJEWN010000030">
    <property type="protein sequence ID" value="CAD2142779.1"/>
    <property type="molecule type" value="Genomic_DNA"/>
</dbReference>
<evidence type="ECO:0000313" key="9">
    <source>
        <dbReference type="Proteomes" id="UP000580250"/>
    </source>
</evidence>
<evidence type="ECO:0000256" key="1">
    <source>
        <dbReference type="ARBA" id="ARBA00004370"/>
    </source>
</evidence>
<evidence type="ECO:0000256" key="3">
    <source>
        <dbReference type="ARBA" id="ARBA00022692"/>
    </source>
</evidence>
<accession>A0A6V7U234</accession>
<dbReference type="Proteomes" id="UP000580250">
    <property type="component" value="Unassembled WGS sequence"/>
</dbReference>
<dbReference type="AlphaFoldDB" id="A0A6V7U234"/>
<evidence type="ECO:0000313" key="7">
    <source>
        <dbReference type="EMBL" id="CAD2142779.1"/>
    </source>
</evidence>
<organism evidence="7 9">
    <name type="scientific">Meloidogyne enterolobii</name>
    <name type="common">Root-knot nematode worm</name>
    <name type="synonym">Meloidogyne mayaguensis</name>
    <dbReference type="NCBI Taxonomy" id="390850"/>
    <lineage>
        <taxon>Eukaryota</taxon>
        <taxon>Metazoa</taxon>
        <taxon>Ecdysozoa</taxon>
        <taxon>Nematoda</taxon>
        <taxon>Chromadorea</taxon>
        <taxon>Rhabditida</taxon>
        <taxon>Tylenchina</taxon>
        <taxon>Tylenchomorpha</taxon>
        <taxon>Tylenchoidea</taxon>
        <taxon>Meloidogynidae</taxon>
        <taxon>Meloidogyninae</taxon>
        <taxon>Meloidogyne</taxon>
    </lineage>
</organism>
<evidence type="ECO:0000256" key="5">
    <source>
        <dbReference type="ARBA" id="ARBA00023136"/>
    </source>
</evidence>
<evidence type="ECO:0000313" key="8">
    <source>
        <dbReference type="EMBL" id="CAD2203720.1"/>
    </source>
</evidence>
<name>A0A6V7U234_MELEN</name>
<dbReference type="PANTHER" id="PTHR21659">
    <property type="entry name" value="HYDROPHOBIC PROTEIN RCI2 LOW TEMPERATURE AND SALT RESPONSIVE PROTEIN LTI6 -RELATED"/>
    <property type="match status" value="1"/>
</dbReference>
<dbReference type="EMBL" id="CAJEWN010002444">
    <property type="protein sequence ID" value="CAD2203720.1"/>
    <property type="molecule type" value="Genomic_DNA"/>
</dbReference>
<evidence type="ECO:0000256" key="2">
    <source>
        <dbReference type="ARBA" id="ARBA00009530"/>
    </source>
</evidence>
<keyword evidence="4 6" id="KW-1133">Transmembrane helix</keyword>
<feature type="transmembrane region" description="Helical" evidence="6">
    <location>
        <begin position="30"/>
        <end position="55"/>
    </location>
</feature>
<comment type="caution">
    <text evidence="7">The sequence shown here is derived from an EMBL/GenBank/DDBJ whole genome shotgun (WGS) entry which is preliminary data.</text>
</comment>
<dbReference type="Pfam" id="PF01679">
    <property type="entry name" value="Pmp3"/>
    <property type="match status" value="1"/>
</dbReference>
<keyword evidence="3 6" id="KW-0812">Transmembrane</keyword>
<gene>
    <name evidence="8" type="ORF">MENT_LOCUS57418</name>
    <name evidence="7" type="ORF">MENT_LOCUS7351</name>
</gene>
<sequence>MPCTCSDIFKIICAVIFPPLGVLVEKGCSIHLLINILLTICGYIPGIIHALYIIFKY</sequence>
<dbReference type="OrthoDB" id="2802411at2759"/>
<comment type="subcellular location">
    <subcellularLocation>
        <location evidence="1">Membrane</location>
    </subcellularLocation>
</comment>
<keyword evidence="5 6" id="KW-0472">Membrane</keyword>
<evidence type="ECO:0000256" key="6">
    <source>
        <dbReference type="SAM" id="Phobius"/>
    </source>
</evidence>
<protein>
    <submittedName>
        <fullName evidence="7">Uncharacterized protein</fullName>
    </submittedName>
</protein>
<reference evidence="7 9" key="1">
    <citation type="submission" date="2020-08" db="EMBL/GenBank/DDBJ databases">
        <authorList>
            <person name="Koutsovoulos G."/>
            <person name="Danchin GJ E."/>
        </authorList>
    </citation>
    <scope>NUCLEOTIDE SEQUENCE [LARGE SCALE GENOMIC DNA]</scope>
</reference>
<comment type="similarity">
    <text evidence="2">Belongs to the UPF0057 (PMP3) family.</text>
</comment>
<dbReference type="PANTHER" id="PTHR21659:SF42">
    <property type="entry name" value="UPF0057 MEMBRANE PROTEIN ZK632.10-RELATED"/>
    <property type="match status" value="1"/>
</dbReference>
<dbReference type="InterPro" id="IPR000612">
    <property type="entry name" value="PMP3"/>
</dbReference>
<proteinExistence type="inferred from homology"/>
<dbReference type="GO" id="GO:0016020">
    <property type="term" value="C:membrane"/>
    <property type="evidence" value="ECO:0007669"/>
    <property type="project" value="UniProtKB-SubCell"/>
</dbReference>
<dbReference type="PROSITE" id="PS01309">
    <property type="entry name" value="UPF0057"/>
    <property type="match status" value="1"/>
</dbReference>
<evidence type="ECO:0000256" key="4">
    <source>
        <dbReference type="ARBA" id="ARBA00022989"/>
    </source>
</evidence>